<dbReference type="SUPFAM" id="SSF52833">
    <property type="entry name" value="Thioredoxin-like"/>
    <property type="match status" value="1"/>
</dbReference>
<gene>
    <name evidence="1" type="ORF">HLPR_15130</name>
</gene>
<accession>A0AAU9E8X5</accession>
<sequence length="43" mass="5030">MSSIKINKEAPNFEIEDFKGNKIKLSNFKEKKNVLIVFNRGFI</sequence>
<dbReference type="Gene3D" id="3.40.30.10">
    <property type="entry name" value="Glutaredoxin"/>
    <property type="match status" value="1"/>
</dbReference>
<proteinExistence type="predicted"/>
<dbReference type="RefSeq" id="WP_338534847.1">
    <property type="nucleotide sequence ID" value="NZ_AP028654.1"/>
</dbReference>
<evidence type="ECO:0000313" key="2">
    <source>
        <dbReference type="Proteomes" id="UP001321786"/>
    </source>
</evidence>
<name>A0AAU9E8X5_9FIRM</name>
<keyword evidence="2" id="KW-1185">Reference proteome</keyword>
<evidence type="ECO:0008006" key="3">
    <source>
        <dbReference type="Google" id="ProtNLM"/>
    </source>
</evidence>
<dbReference type="EMBL" id="AP028654">
    <property type="protein sequence ID" value="BEP29182.1"/>
    <property type="molecule type" value="Genomic_DNA"/>
</dbReference>
<reference evidence="1 2" key="1">
    <citation type="submission" date="2023-08" db="EMBL/GenBank/DDBJ databases">
        <title>Helicovermis profunda gen. nov., sp. nov., a novel mesophilic, fermentative bacterium within the Bacillota from a deep-sea hydrothermal vent chimney.</title>
        <authorList>
            <person name="Miyazaki U."/>
            <person name="Mizutani D."/>
            <person name="Hashimoto Y."/>
            <person name="Tame A."/>
            <person name="Sawayama S."/>
            <person name="Miyazaki J."/>
            <person name="Takai K."/>
            <person name="Nakagawa S."/>
        </authorList>
    </citation>
    <scope>NUCLEOTIDE SEQUENCE [LARGE SCALE GENOMIC DNA]</scope>
    <source>
        <strain evidence="1 2">S502</strain>
    </source>
</reference>
<dbReference type="AlphaFoldDB" id="A0AAU9E8X5"/>
<organism evidence="1 2">
    <name type="scientific">Helicovermis profundi</name>
    <dbReference type="NCBI Taxonomy" id="3065157"/>
    <lineage>
        <taxon>Bacteria</taxon>
        <taxon>Bacillati</taxon>
        <taxon>Bacillota</taxon>
        <taxon>Clostridia</taxon>
        <taxon>Helicovermis</taxon>
    </lineage>
</organism>
<dbReference type="InterPro" id="IPR036249">
    <property type="entry name" value="Thioredoxin-like_sf"/>
</dbReference>
<dbReference type="KEGG" id="hprf:HLPR_15130"/>
<protein>
    <recommendedName>
        <fullName evidence="3">Alkyl hydroperoxide reductase subunit C/ Thiol specific antioxidant domain-containing protein</fullName>
    </recommendedName>
</protein>
<evidence type="ECO:0000313" key="1">
    <source>
        <dbReference type="EMBL" id="BEP29182.1"/>
    </source>
</evidence>
<dbReference type="Proteomes" id="UP001321786">
    <property type="component" value="Chromosome"/>
</dbReference>